<dbReference type="PATRIC" id="fig|1291734.4.peg.607"/>
<proteinExistence type="predicted"/>
<comment type="caution">
    <text evidence="4">The sequence shown here is derived from an EMBL/GenBank/DDBJ whole genome shotgun (WGS) entry which is preliminary data.</text>
</comment>
<keyword evidence="5" id="KW-1185">Reference proteome</keyword>
<sequence>MTDLLQIEHLDYQRNYHRILTDINLTLPAGQIVGLLGANGAGKTTLMRLIAGVAPHFRGSITVAGATAIAARKAVVSYSALLAGAPANARLEQLALFCERLYPDFAFAHFQQLATEFALDCHAKLSTLSKGNQRKFTIALTLARRSQLYLLDEPFDGIDSMTRKKILAGIIQWKPDAATMVISDHHVGDIANLLDSVVIIKDQRIVAHERADTIRETHHQSIEDYYEALYEEAQS</sequence>
<dbReference type="SMART" id="SM00382">
    <property type="entry name" value="AAA"/>
    <property type="match status" value="1"/>
</dbReference>
<evidence type="ECO:0000256" key="1">
    <source>
        <dbReference type="ARBA" id="ARBA00022741"/>
    </source>
</evidence>
<dbReference type="InterPro" id="IPR027417">
    <property type="entry name" value="P-loop_NTPase"/>
</dbReference>
<dbReference type="Pfam" id="PF00005">
    <property type="entry name" value="ABC_tran"/>
    <property type="match status" value="1"/>
</dbReference>
<accession>A0A0R1JPL5</accession>
<dbReference type="PANTHER" id="PTHR43158">
    <property type="entry name" value="SKFA PEPTIDE EXPORT ATP-BINDING PROTEIN SKFE"/>
    <property type="match status" value="1"/>
</dbReference>
<feature type="domain" description="ABC transporter" evidence="3">
    <location>
        <begin position="5"/>
        <end position="227"/>
    </location>
</feature>
<dbReference type="PANTHER" id="PTHR43158:SF1">
    <property type="entry name" value="ABC TRANSPORTER, ATP-BINDING PROTEIN"/>
    <property type="match status" value="1"/>
</dbReference>
<evidence type="ECO:0000313" key="5">
    <source>
        <dbReference type="Proteomes" id="UP000051804"/>
    </source>
</evidence>
<dbReference type="RefSeq" id="WP_056952161.1">
    <property type="nucleotide sequence ID" value="NZ_AZDJ01000032.1"/>
</dbReference>
<dbReference type="InterPro" id="IPR017871">
    <property type="entry name" value="ABC_transporter-like_CS"/>
</dbReference>
<dbReference type="SUPFAM" id="SSF52540">
    <property type="entry name" value="P-loop containing nucleoside triphosphate hydrolases"/>
    <property type="match status" value="1"/>
</dbReference>
<dbReference type="GO" id="GO:0005524">
    <property type="term" value="F:ATP binding"/>
    <property type="evidence" value="ECO:0007669"/>
    <property type="project" value="UniProtKB-KW"/>
</dbReference>
<dbReference type="InterPro" id="IPR003593">
    <property type="entry name" value="AAA+_ATPase"/>
</dbReference>
<dbReference type="EMBL" id="AZDJ01000032">
    <property type="protein sequence ID" value="KRK70521.1"/>
    <property type="molecule type" value="Genomic_DNA"/>
</dbReference>
<name>A0A0R1JPL5_9LACO</name>
<dbReference type="AlphaFoldDB" id="A0A0R1JPL5"/>
<evidence type="ECO:0000256" key="2">
    <source>
        <dbReference type="ARBA" id="ARBA00022840"/>
    </source>
</evidence>
<dbReference type="PROSITE" id="PS00211">
    <property type="entry name" value="ABC_TRANSPORTER_1"/>
    <property type="match status" value="1"/>
</dbReference>
<dbReference type="GO" id="GO:0016887">
    <property type="term" value="F:ATP hydrolysis activity"/>
    <property type="evidence" value="ECO:0007669"/>
    <property type="project" value="InterPro"/>
</dbReference>
<evidence type="ECO:0000313" key="4">
    <source>
        <dbReference type="EMBL" id="KRK70521.1"/>
    </source>
</evidence>
<keyword evidence="1" id="KW-0547">Nucleotide-binding</keyword>
<dbReference type="InterPro" id="IPR003439">
    <property type="entry name" value="ABC_transporter-like_ATP-bd"/>
</dbReference>
<dbReference type="OrthoDB" id="9804819at2"/>
<protein>
    <submittedName>
        <fullName evidence="4">ABC-2 type transport system ATP-binding protein</fullName>
    </submittedName>
</protein>
<keyword evidence="2 4" id="KW-0067">ATP-binding</keyword>
<dbReference type="Proteomes" id="UP000051804">
    <property type="component" value="Unassembled WGS sequence"/>
</dbReference>
<dbReference type="STRING" id="1291734.FD02_GL000592"/>
<dbReference type="Gene3D" id="3.40.50.300">
    <property type="entry name" value="P-loop containing nucleotide triphosphate hydrolases"/>
    <property type="match status" value="1"/>
</dbReference>
<dbReference type="PROSITE" id="PS50893">
    <property type="entry name" value="ABC_TRANSPORTER_2"/>
    <property type="match status" value="1"/>
</dbReference>
<reference evidence="4 5" key="1">
    <citation type="journal article" date="2015" name="Genome Announc.">
        <title>Expanding the biotechnology potential of lactobacilli through comparative genomics of 213 strains and associated genera.</title>
        <authorList>
            <person name="Sun Z."/>
            <person name="Harris H.M."/>
            <person name="McCann A."/>
            <person name="Guo C."/>
            <person name="Argimon S."/>
            <person name="Zhang W."/>
            <person name="Yang X."/>
            <person name="Jeffery I.B."/>
            <person name="Cooney J.C."/>
            <person name="Kagawa T.F."/>
            <person name="Liu W."/>
            <person name="Song Y."/>
            <person name="Salvetti E."/>
            <person name="Wrobel A."/>
            <person name="Rasinkangas P."/>
            <person name="Parkhill J."/>
            <person name="Rea M.C."/>
            <person name="O'Sullivan O."/>
            <person name="Ritari J."/>
            <person name="Douillard F.P."/>
            <person name="Paul Ross R."/>
            <person name="Yang R."/>
            <person name="Briner A.E."/>
            <person name="Felis G.E."/>
            <person name="de Vos W.M."/>
            <person name="Barrangou R."/>
            <person name="Klaenhammer T.R."/>
            <person name="Caufield P.W."/>
            <person name="Cui Y."/>
            <person name="Zhang H."/>
            <person name="O'Toole P.W."/>
        </authorList>
    </citation>
    <scope>NUCLEOTIDE SEQUENCE [LARGE SCALE GENOMIC DNA]</scope>
    <source>
        <strain evidence="4 5">JCM 17158</strain>
    </source>
</reference>
<gene>
    <name evidence="4" type="ORF">FD02_GL000592</name>
</gene>
<evidence type="ECO:0000259" key="3">
    <source>
        <dbReference type="PROSITE" id="PS50893"/>
    </source>
</evidence>
<organism evidence="4 5">
    <name type="scientific">Lacticaseibacillus nasuensis JCM 17158</name>
    <dbReference type="NCBI Taxonomy" id="1291734"/>
    <lineage>
        <taxon>Bacteria</taxon>
        <taxon>Bacillati</taxon>
        <taxon>Bacillota</taxon>
        <taxon>Bacilli</taxon>
        <taxon>Lactobacillales</taxon>
        <taxon>Lactobacillaceae</taxon>
        <taxon>Lacticaseibacillus</taxon>
    </lineage>
</organism>